<feature type="transmembrane region" description="Helical" evidence="2">
    <location>
        <begin position="164"/>
        <end position="184"/>
    </location>
</feature>
<dbReference type="HOGENOM" id="CLU_972020_0_0_10"/>
<dbReference type="EMBL" id="CP002352">
    <property type="protein sequence ID" value="ADV43640.1"/>
    <property type="molecule type" value="Genomic_DNA"/>
</dbReference>
<reference key="1">
    <citation type="submission" date="2010-11" db="EMBL/GenBank/DDBJ databases">
        <title>The complete genome of Bacteroides helcogenes P 36-108.</title>
        <authorList>
            <consortium name="US DOE Joint Genome Institute (JGI-PGF)"/>
            <person name="Lucas S."/>
            <person name="Copeland A."/>
            <person name="Lapidus A."/>
            <person name="Bruce D."/>
            <person name="Goodwin L."/>
            <person name="Pitluck S."/>
            <person name="Kyrpides N."/>
            <person name="Mavromatis K."/>
            <person name="Ivanova N."/>
            <person name="Zeytun A."/>
            <person name="Brettin T."/>
            <person name="Detter J.C."/>
            <person name="Tapia R."/>
            <person name="Han C."/>
            <person name="Land M."/>
            <person name="Hauser L."/>
            <person name="Markowitz V."/>
            <person name="Cheng J.-F."/>
            <person name="Hugenholtz P."/>
            <person name="Woyke T."/>
            <person name="Wu D."/>
            <person name="Gronow S."/>
            <person name="Wellnitz S."/>
            <person name="Brambilla E."/>
            <person name="Klenk H.-P."/>
            <person name="Eisen J.A."/>
        </authorList>
    </citation>
    <scope>NUCLEOTIDE SEQUENCE</scope>
    <source>
        <strain>P 36-108</strain>
    </source>
</reference>
<dbReference type="PATRIC" id="fig|693979.3.peg.1730"/>
<evidence type="ECO:0000256" key="2">
    <source>
        <dbReference type="SAM" id="Phobius"/>
    </source>
</evidence>
<gene>
    <name evidence="3" type="ordered locus">Bache_1637</name>
</gene>
<sequence length="286" mass="32836">MNKENNNNALPQRYSILFLFVLIIFIVAFICYLCHTHAVTIKSQQRIIESYAKHIEKADSLYCDIAKYNKDIVMASNNIENAILSDSLIIEALKPHKSSISQRQNLETIISNHYKECHILHKQYDEKLAKDSLRLSTERELLEGQTKAMLELHLGKIEHEYSNITMWGAVLTILFLVFSFYSIFKMDELIKQGKEGVDDIKELKKEGSQIEKQYKDAFEKTQLKLTTKGDEILRGFEKQLSDFSKTYISSAIAKQKDLDGIVTRANSILEEFKNSVSIEEGGQKNG</sequence>
<dbReference type="Proteomes" id="UP000008630">
    <property type="component" value="Chromosome"/>
</dbReference>
<evidence type="ECO:0000256" key="1">
    <source>
        <dbReference type="SAM" id="Coils"/>
    </source>
</evidence>
<protein>
    <submittedName>
        <fullName evidence="3">Uncharacterized protein</fullName>
    </submittedName>
</protein>
<feature type="transmembrane region" description="Helical" evidence="2">
    <location>
        <begin position="14"/>
        <end position="34"/>
    </location>
</feature>
<feature type="coiled-coil region" evidence="1">
    <location>
        <begin position="186"/>
        <end position="220"/>
    </location>
</feature>
<dbReference type="KEGG" id="bhl:Bache_1637"/>
<evidence type="ECO:0000313" key="4">
    <source>
        <dbReference type="Proteomes" id="UP000008630"/>
    </source>
</evidence>
<keyword evidence="1" id="KW-0175">Coiled coil</keyword>
<keyword evidence="2" id="KW-1133">Transmembrane helix</keyword>
<keyword evidence="2" id="KW-0472">Membrane</keyword>
<reference evidence="3 4" key="2">
    <citation type="journal article" date="2011" name="Stand. Genomic Sci.">
        <title>Complete genome sequence of Bacteroides helcogenes type strain (P 36-108).</title>
        <authorList>
            <person name="Pati A."/>
            <person name="Gronow S."/>
            <person name="Zeytun A."/>
            <person name="Lapidus A."/>
            <person name="Nolan M."/>
            <person name="Hammon N."/>
            <person name="Deshpande S."/>
            <person name="Cheng J.F."/>
            <person name="Tapia R."/>
            <person name="Han C."/>
            <person name="Goodwin L."/>
            <person name="Pitluck S."/>
            <person name="Liolios K."/>
            <person name="Pagani I."/>
            <person name="Ivanova N."/>
            <person name="Mavromatis K."/>
            <person name="Chen A."/>
            <person name="Palaniappan K."/>
            <person name="Land M."/>
            <person name="Hauser L."/>
            <person name="Chang Y.J."/>
            <person name="Jeffries C.D."/>
            <person name="Detter J.C."/>
            <person name="Brambilla E."/>
            <person name="Rohde M."/>
            <person name="Goker M."/>
            <person name="Woyke T."/>
            <person name="Bristow J."/>
            <person name="Eisen J.A."/>
            <person name="Markowitz V."/>
            <person name="Hugenholtz P."/>
            <person name="Kyrpides N.C."/>
            <person name="Klenk H.P."/>
            <person name="Lucas S."/>
        </authorList>
    </citation>
    <scope>NUCLEOTIDE SEQUENCE [LARGE SCALE GENOMIC DNA]</scope>
    <source>
        <strain evidence="4">ATCC 35417 / DSM 20613 / JCM 6297 / CCUG 15421 / P 36-108</strain>
    </source>
</reference>
<keyword evidence="2" id="KW-0812">Transmembrane</keyword>
<keyword evidence="4" id="KW-1185">Reference proteome</keyword>
<evidence type="ECO:0000313" key="3">
    <source>
        <dbReference type="EMBL" id="ADV43640.1"/>
    </source>
</evidence>
<name>E6SWT8_BACT6</name>
<organism evidence="3 4">
    <name type="scientific">Bacteroides helcogenes (strain ATCC 35417 / DSM 20613 / JCM 6297 / CCUG 15421 / P 36-108)</name>
    <dbReference type="NCBI Taxonomy" id="693979"/>
    <lineage>
        <taxon>Bacteria</taxon>
        <taxon>Pseudomonadati</taxon>
        <taxon>Bacteroidota</taxon>
        <taxon>Bacteroidia</taxon>
        <taxon>Bacteroidales</taxon>
        <taxon>Bacteroidaceae</taxon>
        <taxon>Bacteroides</taxon>
    </lineage>
</organism>
<dbReference type="STRING" id="693979.Bache_1637"/>
<dbReference type="OrthoDB" id="9960652at2"/>
<dbReference type="RefSeq" id="WP_013547234.1">
    <property type="nucleotide sequence ID" value="NC_014933.1"/>
</dbReference>
<accession>E6SWT8</accession>
<proteinExistence type="predicted"/>
<dbReference type="AlphaFoldDB" id="E6SWT8"/>